<keyword evidence="3 4" id="KW-0687">Ribonucleoprotein</keyword>
<evidence type="ECO:0000256" key="3">
    <source>
        <dbReference type="ARBA" id="ARBA00023274"/>
    </source>
</evidence>
<dbReference type="EMBL" id="AF165818">
    <property type="protein sequence ID" value="AAK39918.1"/>
    <property type="molecule type" value="Genomic_DNA"/>
</dbReference>
<name>Q98RM9_GUITH</name>
<dbReference type="NCBIfam" id="NF003121">
    <property type="entry name" value="PRK04038.1"/>
    <property type="match status" value="1"/>
</dbReference>
<dbReference type="GeneID" id="857405"/>
<reference evidence="5 6" key="1">
    <citation type="journal article" date="2001" name="Nature">
        <title>The highly reduced genome of an enslaved algal nucleus.</title>
        <authorList>
            <person name="Douglas S."/>
            <person name="Zauner S."/>
            <person name="Fraunholz M."/>
            <person name="Beaton M."/>
            <person name="Penny S."/>
            <person name="Deng L."/>
            <person name="Wu X."/>
            <person name="Reith M."/>
            <person name="Cavalier-Smith T."/>
            <person name="Maier U."/>
        </authorList>
    </citation>
    <scope>NUCLEOTIDE SEQUENCE [LARGE SCALE GENOMIC DNA]</scope>
</reference>
<keyword evidence="2 4" id="KW-0689">Ribosomal protein</keyword>
<dbReference type="GO" id="GO:0006412">
    <property type="term" value="P:translation"/>
    <property type="evidence" value="ECO:0007669"/>
    <property type="project" value="InterPro"/>
</dbReference>
<comment type="similarity">
    <text evidence="1 4">Belongs to the universal ribosomal protein uS19 family.</text>
</comment>
<dbReference type="RefSeq" id="XP_001713623.1">
    <property type="nucleotide sequence ID" value="XM_001713571.1"/>
</dbReference>
<dbReference type="PRINTS" id="PR00975">
    <property type="entry name" value="RIBOSOMALS19"/>
</dbReference>
<evidence type="ECO:0000313" key="6">
    <source>
        <dbReference type="Proteomes" id="UP000242167"/>
    </source>
</evidence>
<dbReference type="GO" id="GO:0003735">
    <property type="term" value="F:structural constituent of ribosome"/>
    <property type="evidence" value="ECO:0007669"/>
    <property type="project" value="InterPro"/>
</dbReference>
<dbReference type="InterPro" id="IPR020934">
    <property type="entry name" value="Ribosomal_uS19_CS"/>
</dbReference>
<dbReference type="PANTHER" id="PTHR11880">
    <property type="entry name" value="RIBOSOMAL PROTEIN S19P FAMILY MEMBER"/>
    <property type="match status" value="1"/>
</dbReference>
<dbReference type="PIRSF" id="PIRSF002144">
    <property type="entry name" value="Ribosomal_S19"/>
    <property type="match status" value="1"/>
</dbReference>
<accession>Q98RM9</accession>
<organism evidence="5 6">
    <name type="scientific">Guillardia theta</name>
    <name type="common">Cryptophyte</name>
    <name type="synonym">Cryptomonas phi</name>
    <dbReference type="NCBI Taxonomy" id="55529"/>
    <lineage>
        <taxon>Eukaryota</taxon>
        <taxon>Cryptophyceae</taxon>
        <taxon>Pyrenomonadales</taxon>
        <taxon>Geminigeraceae</taxon>
        <taxon>Guillardia</taxon>
    </lineage>
</organism>
<dbReference type="GO" id="GO:0003723">
    <property type="term" value="F:RNA binding"/>
    <property type="evidence" value="ECO:0007669"/>
    <property type="project" value="InterPro"/>
</dbReference>
<dbReference type="HAMAP" id="MF_00531">
    <property type="entry name" value="Ribosomal_uS19"/>
    <property type="match status" value="1"/>
</dbReference>
<dbReference type="InterPro" id="IPR023575">
    <property type="entry name" value="Ribosomal_uS19_SF"/>
</dbReference>
<dbReference type="Gene3D" id="3.30.860.10">
    <property type="entry name" value="30s Ribosomal Protein S19, Chain A"/>
    <property type="match status" value="1"/>
</dbReference>
<evidence type="ECO:0000256" key="4">
    <source>
        <dbReference type="RuleBase" id="RU003485"/>
    </source>
</evidence>
<sequence>MQTEKINKFRKFNFRGLDLSNLMNLNSKGLMKILNSRQRRKLSRGLKMNNLRLIKKLRNSKANAKTKKIILTHLRNMIIIPEMIGKSIGIYNGKLFNNIEIKPDMIGHYLGEFSITYKPVKHGKPGVGASSSSKYVPLK</sequence>
<dbReference type="Proteomes" id="UP000242167">
    <property type="component" value="Nucleomorph 1"/>
</dbReference>
<dbReference type="GO" id="GO:0022627">
    <property type="term" value="C:cytosolic small ribosomal subunit"/>
    <property type="evidence" value="ECO:0007669"/>
    <property type="project" value="TreeGrafter"/>
</dbReference>
<geneLocation type="nucleomorph" evidence="5"/>
<evidence type="ECO:0000313" key="5">
    <source>
        <dbReference type="EMBL" id="AAK39918.1"/>
    </source>
</evidence>
<evidence type="ECO:0000256" key="1">
    <source>
        <dbReference type="ARBA" id="ARBA00007345"/>
    </source>
</evidence>
<protein>
    <submittedName>
        <fullName evidence="5">40S ribosomal protein S15</fullName>
    </submittedName>
</protein>
<proteinExistence type="inferred from homology"/>
<dbReference type="NCBIfam" id="TIGR01025">
    <property type="entry name" value="uS19_arch"/>
    <property type="match status" value="1"/>
</dbReference>
<dbReference type="FunFam" id="3.30.860.10:FF:000002">
    <property type="entry name" value="40S ribosomal protein S15"/>
    <property type="match status" value="1"/>
</dbReference>
<dbReference type="AlphaFoldDB" id="Q98RM9"/>
<evidence type="ECO:0000256" key="2">
    <source>
        <dbReference type="ARBA" id="ARBA00022980"/>
    </source>
</evidence>
<dbReference type="PIR" id="G90098">
    <property type="entry name" value="G90098"/>
</dbReference>
<dbReference type="InterPro" id="IPR005713">
    <property type="entry name" value="Ribosomal_uS19_euk/arc"/>
</dbReference>
<dbReference type="GO" id="GO:0000028">
    <property type="term" value="P:ribosomal small subunit assembly"/>
    <property type="evidence" value="ECO:0007669"/>
    <property type="project" value="TreeGrafter"/>
</dbReference>
<dbReference type="Pfam" id="PF00203">
    <property type="entry name" value="Ribosomal_S19"/>
    <property type="match status" value="1"/>
</dbReference>
<keyword evidence="5" id="KW-0542">Nucleomorph</keyword>
<gene>
    <name evidence="5" type="primary">rps15</name>
</gene>
<dbReference type="SUPFAM" id="SSF54570">
    <property type="entry name" value="Ribosomal protein S19"/>
    <property type="match status" value="1"/>
</dbReference>
<dbReference type="PROSITE" id="PS00323">
    <property type="entry name" value="RIBOSOMAL_S19"/>
    <property type="match status" value="1"/>
</dbReference>
<dbReference type="InterPro" id="IPR002222">
    <property type="entry name" value="Ribosomal_uS19"/>
</dbReference>
<dbReference type="PANTHER" id="PTHR11880:SF2">
    <property type="entry name" value="SMALL RIBOSOMAL SUBUNIT PROTEIN US19"/>
    <property type="match status" value="1"/>
</dbReference>